<sequence length="297" mass="32324">MRILTGTAGWADASLIRSGWYPPGTRTAADRLRYYASQFPLVEADAPYYALPSATTVAGWIDAAPDGFTMDVKAYSLFTGHRTRTATLPADLRTRVRGPWLTASSAPAGLVAELWHRFHQTFTPLLESGHLGLVLLQFPPQCRADAAGSAAVRAALRQCAPFPAAVEFRHSSWLEPEQRDRTWQLLRAHNAAYVCADMSQSHPGAVPALLAATANKAVIRLHGHSAAWSRGGKEERYRYEYSASELKAWADRSRRLGESVDEVHVVVNTCCAGTAQRAAAILRDQLDASVVATPGSE</sequence>
<dbReference type="SUPFAM" id="SSF117396">
    <property type="entry name" value="TM1631-like"/>
    <property type="match status" value="1"/>
</dbReference>
<dbReference type="InterPro" id="IPR002763">
    <property type="entry name" value="DUF72"/>
</dbReference>
<keyword evidence="2" id="KW-1185">Reference proteome</keyword>
<dbReference type="Pfam" id="PF01904">
    <property type="entry name" value="DUF72"/>
    <property type="match status" value="1"/>
</dbReference>
<dbReference type="RefSeq" id="WP_015795186.1">
    <property type="nucleotide sequence ID" value="NC_013131.1"/>
</dbReference>
<dbReference type="OrthoDB" id="9780310at2"/>
<reference evidence="1 2" key="1">
    <citation type="journal article" date="2009" name="Stand. Genomic Sci.">
        <title>Complete genome sequence of Catenulispora acidiphila type strain (ID 139908).</title>
        <authorList>
            <person name="Copeland A."/>
            <person name="Lapidus A."/>
            <person name="Glavina Del Rio T."/>
            <person name="Nolan M."/>
            <person name="Lucas S."/>
            <person name="Chen F."/>
            <person name="Tice H."/>
            <person name="Cheng J.F."/>
            <person name="Bruce D."/>
            <person name="Goodwin L."/>
            <person name="Pitluck S."/>
            <person name="Mikhailova N."/>
            <person name="Pati A."/>
            <person name="Ivanova N."/>
            <person name="Mavromatis K."/>
            <person name="Chen A."/>
            <person name="Palaniappan K."/>
            <person name="Chain P."/>
            <person name="Land M."/>
            <person name="Hauser L."/>
            <person name="Chang Y.J."/>
            <person name="Jeffries C.D."/>
            <person name="Chertkov O."/>
            <person name="Brettin T."/>
            <person name="Detter J.C."/>
            <person name="Han C."/>
            <person name="Ali Z."/>
            <person name="Tindall B.J."/>
            <person name="Goker M."/>
            <person name="Bristow J."/>
            <person name="Eisen J.A."/>
            <person name="Markowitz V."/>
            <person name="Hugenholtz P."/>
            <person name="Kyrpides N.C."/>
            <person name="Klenk H.P."/>
        </authorList>
    </citation>
    <scope>NUCLEOTIDE SEQUENCE [LARGE SCALE GENOMIC DNA]</scope>
    <source>
        <strain evidence="2">DSM 44928 / JCM 14897 / NBRC 102108 / NRRL B-24433 / ID139908</strain>
    </source>
</reference>
<dbReference type="InterPro" id="IPR036520">
    <property type="entry name" value="UPF0759_sf"/>
</dbReference>
<dbReference type="STRING" id="479433.Caci_6611"/>
<proteinExistence type="predicted"/>
<dbReference type="AlphaFoldDB" id="C7PYG7"/>
<dbReference type="Proteomes" id="UP000000851">
    <property type="component" value="Chromosome"/>
</dbReference>
<name>C7PYG7_CATAD</name>
<dbReference type="PANTHER" id="PTHR30348">
    <property type="entry name" value="UNCHARACTERIZED PROTEIN YECE"/>
    <property type="match status" value="1"/>
</dbReference>
<dbReference type="PANTHER" id="PTHR30348:SF13">
    <property type="entry name" value="UPF0759 PROTEIN YUNF"/>
    <property type="match status" value="1"/>
</dbReference>
<organism evidence="1 2">
    <name type="scientific">Catenulispora acidiphila (strain DSM 44928 / JCM 14897 / NBRC 102108 / NRRL B-24433 / ID139908)</name>
    <dbReference type="NCBI Taxonomy" id="479433"/>
    <lineage>
        <taxon>Bacteria</taxon>
        <taxon>Bacillati</taxon>
        <taxon>Actinomycetota</taxon>
        <taxon>Actinomycetes</taxon>
        <taxon>Catenulisporales</taxon>
        <taxon>Catenulisporaceae</taxon>
        <taxon>Catenulispora</taxon>
    </lineage>
</organism>
<gene>
    <name evidence="1" type="ordered locus">Caci_6611</name>
</gene>
<protein>
    <recommendedName>
        <fullName evidence="3">DUF72 domain-containing protein</fullName>
    </recommendedName>
</protein>
<dbReference type="HOGENOM" id="CLU_046519_0_0_11"/>
<dbReference type="KEGG" id="cai:Caci_6611"/>
<dbReference type="EMBL" id="CP001700">
    <property type="protein sequence ID" value="ACU75457.1"/>
    <property type="molecule type" value="Genomic_DNA"/>
</dbReference>
<accession>C7PYG7</accession>
<dbReference type="eggNOG" id="COG1801">
    <property type="taxonomic scope" value="Bacteria"/>
</dbReference>
<evidence type="ECO:0000313" key="1">
    <source>
        <dbReference type="EMBL" id="ACU75457.1"/>
    </source>
</evidence>
<dbReference type="Gene3D" id="3.20.20.410">
    <property type="entry name" value="Protein of unknown function UPF0759"/>
    <property type="match status" value="1"/>
</dbReference>
<dbReference type="InParanoid" id="C7PYG7"/>
<evidence type="ECO:0000313" key="2">
    <source>
        <dbReference type="Proteomes" id="UP000000851"/>
    </source>
</evidence>
<evidence type="ECO:0008006" key="3">
    <source>
        <dbReference type="Google" id="ProtNLM"/>
    </source>
</evidence>